<dbReference type="OMA" id="VELCSHE"/>
<feature type="compositionally biased region" description="Basic and acidic residues" evidence="2">
    <location>
        <begin position="769"/>
        <end position="778"/>
    </location>
</feature>
<dbReference type="InterPro" id="IPR011992">
    <property type="entry name" value="EF-hand-dom_pair"/>
</dbReference>
<proteinExistence type="predicted"/>
<feature type="coiled-coil region" evidence="1">
    <location>
        <begin position="297"/>
        <end position="324"/>
    </location>
</feature>
<dbReference type="OrthoDB" id="1895011at2759"/>
<sequence>MDSSRSQTNAQQAYQYSYNHEESLPASQLISDDFATAHGINTQRGTDDRQVLLAITVEIDEGRTGVISVREGDCAEDVATRFCKDHEIAERYVTPLTRHIVDKLLDIGTLDDNDVDRNTCNSVADEGRPQSSMSASQGEDISPGTDSHRNNHIQSLFERTNPKLCDHKLCSLKSLIDHEIPKVKTRKPTGHHALPSFATLTKFQRVESLHERKFEAQRSPQLSPKSKAVHTRLYVEFLRQKQRMEEEKKVCLEQYQERLERDKPTHTKRTRRIMVMRGKAAKQFKNYGELLYREALSKEAEKKRLAEQKQLEEQSQELEGITAKPKISKYAKQLKRPNKFWERLYTDNSKNHIHELQHESLEMRLMECTFQPRINRKFLVDQDSNSSNRFDQLFWDAENRRRRQAEYMQWYPEGVTFRPMINPHWNSGTLYHQDGSNKGNVFSRLLQYASKLAEKKQKWQDNELKLVDPTTGKELFHPQTGRKPIFERNTDAIPIGEFLYRLKFTLDNKKQTLMDRNVQKAKELANCQYVGLKSLKLLESIKSRSIQEIFDYLDVDKDGYVDLTKIDTKNLSNETVEDILDVRELAAGFEKNLSYEKFSNLMAQVQKRKKRGVHLVLKHRRKHPEMEKVPFKIKVDQHSCQLAPGRRKPGNSRHWYCLVLSDRERRQAKIDALRKEKENQELAECTFKPSLHKKDCKGPARFIHGGPINSTLTSPQSTVIEKEQQEIHGFIFQEVNMDEPAHTESMATSGSPRAMGMILNSIRRIVTRSSERREEKPAFKGNGVYLSDMPEE</sequence>
<feature type="region of interest" description="Disordered" evidence="2">
    <location>
        <begin position="768"/>
        <end position="792"/>
    </location>
</feature>
<evidence type="ECO:0000256" key="2">
    <source>
        <dbReference type="SAM" id="MobiDB-lite"/>
    </source>
</evidence>
<dbReference type="Proteomes" id="UP000825935">
    <property type="component" value="Chromosome 22"/>
</dbReference>
<reference evidence="3" key="1">
    <citation type="submission" date="2021-08" db="EMBL/GenBank/DDBJ databases">
        <title>WGS assembly of Ceratopteris richardii.</title>
        <authorList>
            <person name="Marchant D.B."/>
            <person name="Chen G."/>
            <person name="Jenkins J."/>
            <person name="Shu S."/>
            <person name="Leebens-Mack J."/>
            <person name="Grimwood J."/>
            <person name="Schmutz J."/>
            <person name="Soltis P."/>
            <person name="Soltis D."/>
            <person name="Chen Z.-H."/>
        </authorList>
    </citation>
    <scope>NUCLEOTIDE SEQUENCE</scope>
    <source>
        <strain evidence="3">Whitten #5841</strain>
        <tissue evidence="3">Leaf</tissue>
    </source>
</reference>
<name>A0A8T2S5M7_CERRI</name>
<organism evidence="3 4">
    <name type="scientific">Ceratopteris richardii</name>
    <name type="common">Triangle waterfern</name>
    <dbReference type="NCBI Taxonomy" id="49495"/>
    <lineage>
        <taxon>Eukaryota</taxon>
        <taxon>Viridiplantae</taxon>
        <taxon>Streptophyta</taxon>
        <taxon>Embryophyta</taxon>
        <taxon>Tracheophyta</taxon>
        <taxon>Polypodiopsida</taxon>
        <taxon>Polypodiidae</taxon>
        <taxon>Polypodiales</taxon>
        <taxon>Pteridineae</taxon>
        <taxon>Pteridaceae</taxon>
        <taxon>Parkerioideae</taxon>
        <taxon>Ceratopteris</taxon>
    </lineage>
</organism>
<dbReference type="AlphaFoldDB" id="A0A8T2S5M7"/>
<dbReference type="PANTHER" id="PTHR35381:SF1">
    <property type="entry name" value="EF-HAND DOMAIN-CONTAINING PROTEIN"/>
    <property type="match status" value="1"/>
</dbReference>
<evidence type="ECO:0000256" key="1">
    <source>
        <dbReference type="SAM" id="Coils"/>
    </source>
</evidence>
<accession>A0A8T2S5M7</accession>
<dbReference type="PANTHER" id="PTHR35381">
    <property type="entry name" value="EF-HAND DOMAIN-CONTAINING PROTEIN"/>
    <property type="match status" value="1"/>
</dbReference>
<dbReference type="SUPFAM" id="SSF47473">
    <property type="entry name" value="EF-hand"/>
    <property type="match status" value="1"/>
</dbReference>
<evidence type="ECO:0000313" key="3">
    <source>
        <dbReference type="EMBL" id="KAH7306753.1"/>
    </source>
</evidence>
<keyword evidence="1" id="KW-0175">Coiled coil</keyword>
<comment type="caution">
    <text evidence="3">The sequence shown here is derived from an EMBL/GenBank/DDBJ whole genome shotgun (WGS) entry which is preliminary data.</text>
</comment>
<gene>
    <name evidence="3" type="ORF">KP509_22G028100</name>
</gene>
<evidence type="ECO:0000313" key="4">
    <source>
        <dbReference type="Proteomes" id="UP000825935"/>
    </source>
</evidence>
<dbReference type="EMBL" id="CM035427">
    <property type="protein sequence ID" value="KAH7306753.1"/>
    <property type="molecule type" value="Genomic_DNA"/>
</dbReference>
<feature type="region of interest" description="Disordered" evidence="2">
    <location>
        <begin position="119"/>
        <end position="150"/>
    </location>
</feature>
<feature type="compositionally biased region" description="Polar residues" evidence="2">
    <location>
        <begin position="129"/>
        <end position="139"/>
    </location>
</feature>
<protein>
    <submittedName>
        <fullName evidence="3">Uncharacterized protein</fullName>
    </submittedName>
</protein>
<keyword evidence="4" id="KW-1185">Reference proteome</keyword>